<dbReference type="Proteomes" id="UP000326241">
    <property type="component" value="Unassembled WGS sequence"/>
</dbReference>
<protein>
    <submittedName>
        <fullName evidence="1">Uncharacterized protein</fullName>
    </submittedName>
</protein>
<proteinExistence type="predicted"/>
<reference evidence="1 2" key="1">
    <citation type="submission" date="2019-09" db="EMBL/GenBank/DDBJ databases">
        <authorList>
            <person name="Chandra G."/>
            <person name="Truman W A."/>
        </authorList>
    </citation>
    <scope>NUCLEOTIDE SEQUENCE [LARGE SCALE GENOMIC DNA]</scope>
    <source>
        <strain evidence="1">PS624</strain>
    </source>
</reference>
<sequence length="131" mass="14745">MAGGTDNFRAPAMVSAAASINVPGNPLAHRAVFQTLCNFLIFISFNYSPDEFAETCLGAQAKHLASCPNRQDSIWCTAFIFIVSEQPQLNFKRLISHRKSCSYFHPVKCVKMVNGLTILVIYSFYRYFSYT</sequence>
<evidence type="ECO:0000313" key="2">
    <source>
        <dbReference type="Proteomes" id="UP000326241"/>
    </source>
</evidence>
<gene>
    <name evidence="1" type="ORF">PS624_04836</name>
</gene>
<dbReference type="EMBL" id="CABVGZ010000071">
    <property type="protein sequence ID" value="VVN30953.1"/>
    <property type="molecule type" value="Genomic_DNA"/>
</dbReference>
<organism evidence="1 2">
    <name type="scientific">Pseudomonas fluorescens</name>
    <dbReference type="NCBI Taxonomy" id="294"/>
    <lineage>
        <taxon>Bacteria</taxon>
        <taxon>Pseudomonadati</taxon>
        <taxon>Pseudomonadota</taxon>
        <taxon>Gammaproteobacteria</taxon>
        <taxon>Pseudomonadales</taxon>
        <taxon>Pseudomonadaceae</taxon>
        <taxon>Pseudomonas</taxon>
    </lineage>
</organism>
<name>A0A5E6WQD0_PSEFL</name>
<evidence type="ECO:0000313" key="1">
    <source>
        <dbReference type="EMBL" id="VVN30953.1"/>
    </source>
</evidence>
<dbReference type="AlphaFoldDB" id="A0A5E6WQD0"/>
<accession>A0A5E6WQD0</accession>